<evidence type="ECO:0000256" key="2">
    <source>
        <dbReference type="ARBA" id="ARBA00023163"/>
    </source>
</evidence>
<reference evidence="5" key="1">
    <citation type="journal article" date="2015" name="J. Biotechnol.">
        <title>Complete genome sequence of Haloferax gibbonsii strain ARA6, a potential producer of polyhydroxyalkanoates and halocins isolated from Araruama, Rio de Janeiro, Brasil.</title>
        <authorList>
            <person name="Pinto L.H."/>
            <person name="D'Alincourt Carvalho-Assef A.P."/>
            <person name="Vieira R.P."/>
            <person name="Clementino M.M."/>
            <person name="Albano R.M."/>
        </authorList>
    </citation>
    <scope>NUCLEOTIDE SEQUENCE [LARGE SCALE GENOMIC DNA]</scope>
    <source>
        <strain evidence="5">ARA6</strain>
        <plasmid evidence="5">Plasmid pHG2</plasmid>
    </source>
</reference>
<keyword evidence="2" id="KW-0804">Transcription</keyword>
<feature type="domain" description="HTH bat-type" evidence="3">
    <location>
        <begin position="157"/>
        <end position="208"/>
    </location>
</feature>
<evidence type="ECO:0000256" key="1">
    <source>
        <dbReference type="ARBA" id="ARBA00023015"/>
    </source>
</evidence>
<organism evidence="4 5">
    <name type="scientific">Haloferax gibbonsii</name>
    <dbReference type="NCBI Taxonomy" id="35746"/>
    <lineage>
        <taxon>Archaea</taxon>
        <taxon>Methanobacteriati</taxon>
        <taxon>Methanobacteriota</taxon>
        <taxon>Stenosarchaea group</taxon>
        <taxon>Halobacteria</taxon>
        <taxon>Halobacteriales</taxon>
        <taxon>Haloferacaceae</taxon>
        <taxon>Haloferax</taxon>
    </lineage>
</organism>
<dbReference type="PANTHER" id="PTHR34236">
    <property type="entry name" value="DIMETHYL SULFOXIDE REDUCTASE TRANSCRIPTIONAL ACTIVATOR"/>
    <property type="match status" value="1"/>
</dbReference>
<protein>
    <submittedName>
        <fullName evidence="4">DNA-binding protein</fullName>
    </submittedName>
</protein>
<accession>A0A0K1IZQ1</accession>
<dbReference type="AlphaFoldDB" id="A0A0K1IZQ1"/>
<evidence type="ECO:0000313" key="4">
    <source>
        <dbReference type="EMBL" id="AKU09778.1"/>
    </source>
</evidence>
<evidence type="ECO:0000313" key="5">
    <source>
        <dbReference type="Proteomes" id="UP000066124"/>
    </source>
</evidence>
<dbReference type="GO" id="GO:0003677">
    <property type="term" value="F:DNA binding"/>
    <property type="evidence" value="ECO:0007669"/>
    <property type="project" value="UniProtKB-KW"/>
</dbReference>
<evidence type="ECO:0000259" key="3">
    <source>
        <dbReference type="Pfam" id="PF04967"/>
    </source>
</evidence>
<dbReference type="KEGG" id="hgi:ABY42_18435"/>
<dbReference type="Pfam" id="PF04967">
    <property type="entry name" value="HTH_10"/>
    <property type="match status" value="1"/>
</dbReference>
<keyword evidence="4" id="KW-0238">DNA-binding</keyword>
<dbReference type="EMBL" id="CP011949">
    <property type="protein sequence ID" value="AKU09778.1"/>
    <property type="molecule type" value="Genomic_DNA"/>
</dbReference>
<dbReference type="PATRIC" id="fig|35746.4.peg.4040"/>
<dbReference type="PANTHER" id="PTHR34236:SF1">
    <property type="entry name" value="DIMETHYL SULFOXIDE REDUCTASE TRANSCRIPTIONAL ACTIVATOR"/>
    <property type="match status" value="1"/>
</dbReference>
<name>A0A0K1IZQ1_HALGI</name>
<keyword evidence="1" id="KW-0805">Transcription regulation</keyword>
<gene>
    <name evidence="4" type="ORF">ABY42_18435</name>
</gene>
<proteinExistence type="predicted"/>
<geneLocation type="plasmid" evidence="4 5">
    <name>pHG2</name>
</geneLocation>
<dbReference type="Proteomes" id="UP000066124">
    <property type="component" value="Plasmid pHG2"/>
</dbReference>
<dbReference type="InterPro" id="IPR007050">
    <property type="entry name" value="HTH_bacterioopsin"/>
</dbReference>
<sequence length="222" mass="24754">MSAIITLRIPASAFVLDDVLSRSSITEARLVRSVQLDGPTLSPLLWVRSDDPAQIASSLRDDPSVGSVAPFAPSSHGGVYRLSLRPLADEFMQLFVDGGLSVLDAHGRDGEWVVRVFAHDRDSIGSLGDGWRRTGTEFDVERLRSPEKLEDPTRFGLTDRQYRTLVTAFRQGYYSVPRDSGIRELSNAFGVTHQATSQRLRRGHERLIRRALVERPPPSLPY</sequence>
<keyword evidence="4" id="KW-0614">Plasmid</keyword>